<reference evidence="3" key="1">
    <citation type="journal article" date="2019" name="Int. J. Syst. Evol. Microbiol.">
        <title>The Global Catalogue of Microorganisms (GCM) 10K type strain sequencing project: providing services to taxonomists for standard genome sequencing and annotation.</title>
        <authorList>
            <consortium name="The Broad Institute Genomics Platform"/>
            <consortium name="The Broad Institute Genome Sequencing Center for Infectious Disease"/>
            <person name="Wu L."/>
            <person name="Ma J."/>
        </authorList>
    </citation>
    <scope>NUCLEOTIDE SEQUENCE [LARGE SCALE GENOMIC DNA]</scope>
    <source>
        <strain evidence="3">CGMCC 1.12778</strain>
    </source>
</reference>
<gene>
    <name evidence="2" type="ORF">GCM10007170_18850</name>
</gene>
<proteinExistence type="predicted"/>
<feature type="compositionally biased region" description="Pro residues" evidence="1">
    <location>
        <begin position="75"/>
        <end position="89"/>
    </location>
</feature>
<name>A0ABQ2ASB6_9MICC</name>
<accession>A0ABQ2ASB6</accession>
<evidence type="ECO:0000256" key="1">
    <source>
        <dbReference type="SAM" id="MobiDB-lite"/>
    </source>
</evidence>
<sequence length="89" mass="9023">MPVGLIDDLKGKAQGLIRGNEQTIKDGITKAGDFVDTRTGGKYAGHVDKIQDGASKLVDKNGTPGQAPAAGQVPPAAPGNPVPPVNRAP</sequence>
<dbReference type="InterPro" id="IPR028037">
    <property type="entry name" value="Antitoxin_Rv0909/MT0933"/>
</dbReference>
<dbReference type="Proteomes" id="UP000643279">
    <property type="component" value="Unassembled WGS sequence"/>
</dbReference>
<feature type="region of interest" description="Disordered" evidence="1">
    <location>
        <begin position="56"/>
        <end position="89"/>
    </location>
</feature>
<protein>
    <recommendedName>
        <fullName evidence="4">MT0933-like antitoxin protein</fullName>
    </recommendedName>
</protein>
<organism evidence="2 3">
    <name type="scientific">Arthrobacter liuii</name>
    <dbReference type="NCBI Taxonomy" id="1476996"/>
    <lineage>
        <taxon>Bacteria</taxon>
        <taxon>Bacillati</taxon>
        <taxon>Actinomycetota</taxon>
        <taxon>Actinomycetes</taxon>
        <taxon>Micrococcales</taxon>
        <taxon>Micrococcaceae</taxon>
        <taxon>Arthrobacter</taxon>
    </lineage>
</organism>
<dbReference type="EMBL" id="BMFW01000006">
    <property type="protein sequence ID" value="GGH94803.1"/>
    <property type="molecule type" value="Genomic_DNA"/>
</dbReference>
<keyword evidence="3" id="KW-1185">Reference proteome</keyword>
<comment type="caution">
    <text evidence="2">The sequence shown here is derived from an EMBL/GenBank/DDBJ whole genome shotgun (WGS) entry which is preliminary data.</text>
</comment>
<dbReference type="Pfam" id="PF14013">
    <property type="entry name" value="MT0933_antitox"/>
    <property type="match status" value="1"/>
</dbReference>
<feature type="compositionally biased region" description="Low complexity" evidence="1">
    <location>
        <begin position="64"/>
        <end position="74"/>
    </location>
</feature>
<evidence type="ECO:0008006" key="4">
    <source>
        <dbReference type="Google" id="ProtNLM"/>
    </source>
</evidence>
<evidence type="ECO:0000313" key="3">
    <source>
        <dbReference type="Proteomes" id="UP000643279"/>
    </source>
</evidence>
<evidence type="ECO:0000313" key="2">
    <source>
        <dbReference type="EMBL" id="GGH94803.1"/>
    </source>
</evidence>